<dbReference type="Proteomes" id="UP000019471">
    <property type="component" value="Unassembled WGS sequence"/>
</dbReference>
<feature type="compositionally biased region" description="Acidic residues" evidence="1">
    <location>
        <begin position="139"/>
        <end position="148"/>
    </location>
</feature>
<organism evidence="2 3">
    <name type="scientific">Cladophialophora psammophila CBS 110553</name>
    <dbReference type="NCBI Taxonomy" id="1182543"/>
    <lineage>
        <taxon>Eukaryota</taxon>
        <taxon>Fungi</taxon>
        <taxon>Dikarya</taxon>
        <taxon>Ascomycota</taxon>
        <taxon>Pezizomycotina</taxon>
        <taxon>Eurotiomycetes</taxon>
        <taxon>Chaetothyriomycetidae</taxon>
        <taxon>Chaetothyriales</taxon>
        <taxon>Herpotrichiellaceae</taxon>
        <taxon>Cladophialophora</taxon>
    </lineage>
</organism>
<proteinExistence type="predicted"/>
<feature type="compositionally biased region" description="Basic and acidic residues" evidence="1">
    <location>
        <begin position="183"/>
        <end position="211"/>
    </location>
</feature>
<comment type="caution">
    <text evidence="2">The sequence shown here is derived from an EMBL/GenBank/DDBJ whole genome shotgun (WGS) entry which is preliminary data.</text>
</comment>
<dbReference type="EMBL" id="AMGX01000016">
    <property type="protein sequence ID" value="EXJ67546.1"/>
    <property type="molecule type" value="Genomic_DNA"/>
</dbReference>
<feature type="region of interest" description="Disordered" evidence="1">
    <location>
        <begin position="1"/>
        <end position="61"/>
    </location>
</feature>
<dbReference type="OrthoDB" id="4154856at2759"/>
<protein>
    <submittedName>
        <fullName evidence="2">Uncharacterized protein</fullName>
    </submittedName>
</protein>
<name>W9WSB2_9EURO</name>
<reference evidence="2 3" key="1">
    <citation type="submission" date="2013-03" db="EMBL/GenBank/DDBJ databases">
        <title>The Genome Sequence of Cladophialophora psammophila CBS 110553.</title>
        <authorList>
            <consortium name="The Broad Institute Genomics Platform"/>
            <person name="Cuomo C."/>
            <person name="de Hoog S."/>
            <person name="Gorbushina A."/>
            <person name="Walker B."/>
            <person name="Young S.K."/>
            <person name="Zeng Q."/>
            <person name="Gargeya S."/>
            <person name="Fitzgerald M."/>
            <person name="Haas B."/>
            <person name="Abouelleil A."/>
            <person name="Allen A.W."/>
            <person name="Alvarado L."/>
            <person name="Arachchi H.M."/>
            <person name="Berlin A.M."/>
            <person name="Chapman S.B."/>
            <person name="Gainer-Dewar J."/>
            <person name="Goldberg J."/>
            <person name="Griggs A."/>
            <person name="Gujja S."/>
            <person name="Hansen M."/>
            <person name="Howarth C."/>
            <person name="Imamovic A."/>
            <person name="Ireland A."/>
            <person name="Larimer J."/>
            <person name="McCowan C."/>
            <person name="Murphy C."/>
            <person name="Pearson M."/>
            <person name="Poon T.W."/>
            <person name="Priest M."/>
            <person name="Roberts A."/>
            <person name="Saif S."/>
            <person name="Shea T."/>
            <person name="Sisk P."/>
            <person name="Sykes S."/>
            <person name="Wortman J."/>
            <person name="Nusbaum C."/>
            <person name="Birren B."/>
        </authorList>
    </citation>
    <scope>NUCLEOTIDE SEQUENCE [LARGE SCALE GENOMIC DNA]</scope>
    <source>
        <strain evidence="2 3">CBS 110553</strain>
    </source>
</reference>
<feature type="region of interest" description="Disordered" evidence="1">
    <location>
        <begin position="183"/>
        <end position="225"/>
    </location>
</feature>
<feature type="compositionally biased region" description="Polar residues" evidence="1">
    <location>
        <begin position="435"/>
        <end position="451"/>
    </location>
</feature>
<dbReference type="RefSeq" id="XP_007748328.1">
    <property type="nucleotide sequence ID" value="XM_007750138.1"/>
</dbReference>
<keyword evidence="3" id="KW-1185">Reference proteome</keyword>
<dbReference type="eggNOG" id="ENOG502T41H">
    <property type="taxonomic scope" value="Eukaryota"/>
</dbReference>
<gene>
    <name evidence="2" type="ORF">A1O5_09559</name>
</gene>
<feature type="region of interest" description="Disordered" evidence="1">
    <location>
        <begin position="435"/>
        <end position="465"/>
    </location>
</feature>
<dbReference type="AlphaFoldDB" id="W9WSB2"/>
<accession>W9WSB2</accession>
<evidence type="ECO:0000313" key="2">
    <source>
        <dbReference type="EMBL" id="EXJ67546.1"/>
    </source>
</evidence>
<evidence type="ECO:0000256" key="1">
    <source>
        <dbReference type="SAM" id="MobiDB-lite"/>
    </source>
</evidence>
<dbReference type="HOGENOM" id="CLU_053716_0_0_1"/>
<feature type="compositionally biased region" description="Low complexity" evidence="1">
    <location>
        <begin position="46"/>
        <end position="55"/>
    </location>
</feature>
<feature type="compositionally biased region" description="Acidic residues" evidence="1">
    <location>
        <begin position="8"/>
        <end position="22"/>
    </location>
</feature>
<sequence>MNAHVNDDADDNDDDVFDTLDDLSDHSPDEASDSDDSDTGAGPGAAGRSNNAASSIRTEDHHPWAQLLEDLQGQLRSITLEAETILSRQPRSTQLALAAGTKSLFGEYKQYGSMTRLKVGVEKFLRSGDEKGRICFEEEKEEEEEDRMTEDGQQSQFQPPFPSHTKRRPAHYGEAFILHDTADDDKPKFDEKVDFPSTTRLRDASSNRDDPADAPQQHKSFHPLRTVDPDSVPYVTTLPWDPIATKISWANHACWPKGLLGNLNKIFSIADAEARERLFHHVSKYGPAPIFRVGLAQSLKSEFATIFEPAQNHYLGLTPETREFLRGVYTRGRGGGGHKHLNLAERRILASTCRVAEDSVQMFWEDMAEALKSYEAMRIFMAAREVERNDEDKRAQMEKRRAEVMRAHVERFNREFRSGASNDVSARGTAYFTHATANPNPNLSHNASASAQGAKDRCTAPSSGR</sequence>
<feature type="region of interest" description="Disordered" evidence="1">
    <location>
        <begin position="139"/>
        <end position="166"/>
    </location>
</feature>
<dbReference type="GeneID" id="19194255"/>
<evidence type="ECO:0000313" key="3">
    <source>
        <dbReference type="Proteomes" id="UP000019471"/>
    </source>
</evidence>